<dbReference type="EMBL" id="JAIVGD010000015">
    <property type="protein sequence ID" value="KAH0759055.1"/>
    <property type="molecule type" value="Genomic_DNA"/>
</dbReference>
<comment type="caution">
    <text evidence="2">The sequence shown here is derived from an EMBL/GenBank/DDBJ whole genome shotgun (WGS) entry which is preliminary data.</text>
</comment>
<feature type="compositionally biased region" description="Low complexity" evidence="1">
    <location>
        <begin position="8"/>
        <end position="17"/>
    </location>
</feature>
<proteinExistence type="predicted"/>
<dbReference type="Proteomes" id="UP000826656">
    <property type="component" value="Unassembled WGS sequence"/>
</dbReference>
<keyword evidence="3" id="KW-1185">Reference proteome</keyword>
<evidence type="ECO:0000256" key="1">
    <source>
        <dbReference type="SAM" id="MobiDB-lite"/>
    </source>
</evidence>
<accession>A0ABQ7V7Q3</accession>
<reference evidence="2 3" key="1">
    <citation type="journal article" date="2021" name="bioRxiv">
        <title>Chromosome-scale and haplotype-resolved genome assembly of a tetraploid potato cultivar.</title>
        <authorList>
            <person name="Sun H."/>
            <person name="Jiao W.-B."/>
            <person name="Krause K."/>
            <person name="Campoy J.A."/>
            <person name="Goel M."/>
            <person name="Folz-Donahue K."/>
            <person name="Kukat C."/>
            <person name="Huettel B."/>
            <person name="Schneeberger K."/>
        </authorList>
    </citation>
    <scope>NUCLEOTIDE SEQUENCE [LARGE SCALE GENOMIC DNA]</scope>
    <source>
        <strain evidence="2">SolTubOtavaFocal</strain>
        <tissue evidence="2">Leaves</tissue>
    </source>
</reference>
<organism evidence="2 3">
    <name type="scientific">Solanum tuberosum</name>
    <name type="common">Potato</name>
    <dbReference type="NCBI Taxonomy" id="4113"/>
    <lineage>
        <taxon>Eukaryota</taxon>
        <taxon>Viridiplantae</taxon>
        <taxon>Streptophyta</taxon>
        <taxon>Embryophyta</taxon>
        <taxon>Tracheophyta</taxon>
        <taxon>Spermatophyta</taxon>
        <taxon>Magnoliopsida</taxon>
        <taxon>eudicotyledons</taxon>
        <taxon>Gunneridae</taxon>
        <taxon>Pentapetalae</taxon>
        <taxon>asterids</taxon>
        <taxon>lamiids</taxon>
        <taxon>Solanales</taxon>
        <taxon>Solanaceae</taxon>
        <taxon>Solanoideae</taxon>
        <taxon>Solaneae</taxon>
        <taxon>Solanum</taxon>
    </lineage>
</organism>
<protein>
    <submittedName>
        <fullName evidence="2">Uncharacterized protein</fullName>
    </submittedName>
</protein>
<feature type="region of interest" description="Disordered" evidence="1">
    <location>
        <begin position="1"/>
        <end position="24"/>
    </location>
</feature>
<name>A0ABQ7V7Q3_SOLTU</name>
<gene>
    <name evidence="2" type="ORF">KY290_022548</name>
</gene>
<sequence length="52" mass="5687">MILDLKNSKSSVKSSCSHTRYSPSQSVNVVQSIANLQLKSDQYTTCVTPVVL</sequence>
<evidence type="ECO:0000313" key="2">
    <source>
        <dbReference type="EMBL" id="KAH0759055.1"/>
    </source>
</evidence>
<evidence type="ECO:0000313" key="3">
    <source>
        <dbReference type="Proteomes" id="UP000826656"/>
    </source>
</evidence>